<keyword evidence="3" id="KW-0503">Monooxygenase</keyword>
<keyword evidence="6" id="KW-1185">Reference proteome</keyword>
<organism evidence="5 6">
    <name type="scientific">Hebeloma cylindrosporum</name>
    <dbReference type="NCBI Taxonomy" id="76867"/>
    <lineage>
        <taxon>Eukaryota</taxon>
        <taxon>Fungi</taxon>
        <taxon>Dikarya</taxon>
        <taxon>Basidiomycota</taxon>
        <taxon>Agaricomycotina</taxon>
        <taxon>Agaricomycetes</taxon>
        <taxon>Agaricomycetidae</taxon>
        <taxon>Agaricales</taxon>
        <taxon>Agaricineae</taxon>
        <taxon>Hymenogastraceae</taxon>
        <taxon>Hebeloma</taxon>
    </lineage>
</organism>
<evidence type="ECO:0000256" key="1">
    <source>
        <dbReference type="ARBA" id="ARBA00005706"/>
    </source>
</evidence>
<evidence type="ECO:0000256" key="3">
    <source>
        <dbReference type="ARBA" id="ARBA00023033"/>
    </source>
</evidence>
<reference evidence="5 6" key="1">
    <citation type="submission" date="2014-04" db="EMBL/GenBank/DDBJ databases">
        <authorList>
            <consortium name="DOE Joint Genome Institute"/>
            <person name="Kuo A."/>
            <person name="Gay G."/>
            <person name="Dore J."/>
            <person name="Kohler A."/>
            <person name="Nagy L.G."/>
            <person name="Floudas D."/>
            <person name="Copeland A."/>
            <person name="Barry K.W."/>
            <person name="Cichocki N."/>
            <person name="Veneault-Fourrey C."/>
            <person name="LaButti K."/>
            <person name="Lindquist E.A."/>
            <person name="Lipzen A."/>
            <person name="Lundell T."/>
            <person name="Morin E."/>
            <person name="Murat C."/>
            <person name="Sun H."/>
            <person name="Tunlid A."/>
            <person name="Henrissat B."/>
            <person name="Grigoriev I.V."/>
            <person name="Hibbett D.S."/>
            <person name="Martin F."/>
            <person name="Nordberg H.P."/>
            <person name="Cantor M.N."/>
            <person name="Hua S.X."/>
        </authorList>
    </citation>
    <scope>NUCLEOTIDE SEQUENCE [LARGE SCALE GENOMIC DNA]</scope>
    <source>
        <strain evidence="6">h7</strain>
    </source>
</reference>
<dbReference type="Proteomes" id="UP000053424">
    <property type="component" value="Unassembled WGS sequence"/>
</dbReference>
<dbReference type="STRING" id="686832.A0A0C2Y5U3"/>
<dbReference type="HOGENOM" id="CLU_024648_4_2_1"/>
<sequence>MPSALSVSSLPPKLTQVLIIGGGPAGSYAAAALAREGIQVTLLESSKFPRYHVGESLIPSARHYLRFIDAEKKMINCGFARKPGSAIKFNQYKREGYTDFVALGHNNNAWNVVRSEFDLMLLNHARTTGASVYEQTKVDSISFSSSDPDRPISVSWTHTPPPCPPSPPASPTDGVFPSLFSSKIVTPDQPPPPARGETAFAYLIDASGRAGILSTRYLKNRHFNASLKNIAVWGYWKNASQYGSGTAREGSPWFEALTDESGWAWFIPLHNGTTSVGIVMNENMYKAKYQQPPSSVFAAGSSSNSHVTIRYLSNISLAPGVVKLITPSGVLDEGSVKSASDFSYSAPSYAGNGYRIIGDAGAFIDPFFSSGVHLAMTSALSAAATICASIRGHCSETRSADWHTRRVSTSYTRFQVVVLSAYKQIRAQSHDILSDINEDNYDRAFSFLRPVIQGASDMGARLSETELQKSLDFCLNLFNPTTPEQHECLSHYGDVAKELLDVAGPVVDPSIFERSLHVSQASMGDTEDAANSSDCEKAVETRMILNKINARRVVHPEYAINNLETESLDGYVVKLERGKLGLTKAPF</sequence>
<evidence type="ECO:0000313" key="5">
    <source>
        <dbReference type="EMBL" id="KIM45198.1"/>
    </source>
</evidence>
<reference evidence="6" key="2">
    <citation type="submission" date="2015-01" db="EMBL/GenBank/DDBJ databases">
        <title>Evolutionary Origins and Diversification of the Mycorrhizal Mutualists.</title>
        <authorList>
            <consortium name="DOE Joint Genome Institute"/>
            <consortium name="Mycorrhizal Genomics Consortium"/>
            <person name="Kohler A."/>
            <person name="Kuo A."/>
            <person name="Nagy L.G."/>
            <person name="Floudas D."/>
            <person name="Copeland A."/>
            <person name="Barry K.W."/>
            <person name="Cichocki N."/>
            <person name="Veneault-Fourrey C."/>
            <person name="LaButti K."/>
            <person name="Lindquist E.A."/>
            <person name="Lipzen A."/>
            <person name="Lundell T."/>
            <person name="Morin E."/>
            <person name="Murat C."/>
            <person name="Riley R."/>
            <person name="Ohm R."/>
            <person name="Sun H."/>
            <person name="Tunlid A."/>
            <person name="Henrissat B."/>
            <person name="Grigoriev I.V."/>
            <person name="Hibbett D.S."/>
            <person name="Martin F."/>
        </authorList>
    </citation>
    <scope>NUCLEOTIDE SEQUENCE [LARGE SCALE GENOMIC DNA]</scope>
    <source>
        <strain evidence="6">h7</strain>
    </source>
</reference>
<dbReference type="InterPro" id="IPR036188">
    <property type="entry name" value="FAD/NAD-bd_sf"/>
</dbReference>
<dbReference type="PANTHER" id="PTHR43747:SF5">
    <property type="entry name" value="FAD-BINDING DOMAIN-CONTAINING PROTEIN"/>
    <property type="match status" value="1"/>
</dbReference>
<name>A0A0C2Y5U3_HEBCY</name>
<dbReference type="Pfam" id="PF04820">
    <property type="entry name" value="Trp_halogenase"/>
    <property type="match status" value="2"/>
</dbReference>
<dbReference type="EMBL" id="KN831772">
    <property type="protein sequence ID" value="KIM45198.1"/>
    <property type="molecule type" value="Genomic_DNA"/>
</dbReference>
<gene>
    <name evidence="5" type="ORF">M413DRAFT_429219</name>
</gene>
<dbReference type="Gene3D" id="3.50.50.60">
    <property type="entry name" value="FAD/NAD(P)-binding domain"/>
    <property type="match status" value="2"/>
</dbReference>
<dbReference type="GO" id="GO:0004497">
    <property type="term" value="F:monooxygenase activity"/>
    <property type="evidence" value="ECO:0007669"/>
    <property type="project" value="UniProtKB-KW"/>
</dbReference>
<protein>
    <recommendedName>
        <fullName evidence="7">FAD-binding domain-containing protein</fullName>
    </recommendedName>
</protein>
<dbReference type="SUPFAM" id="SSF51905">
    <property type="entry name" value="FAD/NAD(P)-binding domain"/>
    <property type="match status" value="1"/>
</dbReference>
<dbReference type="InterPro" id="IPR006905">
    <property type="entry name" value="Flavin_halogenase"/>
</dbReference>
<keyword evidence="2" id="KW-0560">Oxidoreductase</keyword>
<dbReference type="OrthoDB" id="3340390at2759"/>
<accession>A0A0C2Y5U3</accession>
<dbReference type="GO" id="GO:0140907">
    <property type="term" value="F:flavin-dependent halogenase activity"/>
    <property type="evidence" value="ECO:0007669"/>
    <property type="project" value="UniProtKB-ARBA"/>
</dbReference>
<comment type="catalytic activity">
    <reaction evidence="4">
        <text>melleolide F + FADH2 + chloride + O2 = 6'-chloromelleolide F + FAD + 2 H2O + H(+)</text>
        <dbReference type="Rhea" id="RHEA:67160"/>
        <dbReference type="ChEBI" id="CHEBI:15377"/>
        <dbReference type="ChEBI" id="CHEBI:15378"/>
        <dbReference type="ChEBI" id="CHEBI:15379"/>
        <dbReference type="ChEBI" id="CHEBI:17996"/>
        <dbReference type="ChEBI" id="CHEBI:57692"/>
        <dbReference type="ChEBI" id="CHEBI:58307"/>
        <dbReference type="ChEBI" id="CHEBI:167712"/>
        <dbReference type="ChEBI" id="CHEBI:167713"/>
    </reaction>
    <physiologicalReaction direction="left-to-right" evidence="4">
        <dbReference type="Rhea" id="RHEA:67161"/>
    </physiologicalReaction>
</comment>
<comment type="similarity">
    <text evidence="1">Belongs to the flavin-dependent halogenase family.</text>
</comment>
<dbReference type="PANTHER" id="PTHR43747">
    <property type="entry name" value="FAD-BINDING PROTEIN"/>
    <property type="match status" value="1"/>
</dbReference>
<evidence type="ECO:0000256" key="2">
    <source>
        <dbReference type="ARBA" id="ARBA00023002"/>
    </source>
</evidence>
<dbReference type="GO" id="GO:0044550">
    <property type="term" value="P:secondary metabolite biosynthetic process"/>
    <property type="evidence" value="ECO:0007669"/>
    <property type="project" value="UniProtKB-ARBA"/>
</dbReference>
<evidence type="ECO:0008006" key="7">
    <source>
        <dbReference type="Google" id="ProtNLM"/>
    </source>
</evidence>
<dbReference type="InterPro" id="IPR050816">
    <property type="entry name" value="Flavin-dep_Halogenase_NPB"/>
</dbReference>
<evidence type="ECO:0000256" key="4">
    <source>
        <dbReference type="ARBA" id="ARBA00049364"/>
    </source>
</evidence>
<dbReference type="AlphaFoldDB" id="A0A0C2Y5U3"/>
<proteinExistence type="inferred from homology"/>
<evidence type="ECO:0000313" key="6">
    <source>
        <dbReference type="Proteomes" id="UP000053424"/>
    </source>
</evidence>